<dbReference type="PROSITE" id="PS51257">
    <property type="entry name" value="PROKAR_LIPOPROTEIN"/>
    <property type="match status" value="1"/>
</dbReference>
<dbReference type="EMBL" id="JAGJRS010000017">
    <property type="protein sequence ID" value="MBP1474388.1"/>
    <property type="molecule type" value="Genomic_DNA"/>
</dbReference>
<dbReference type="InterPro" id="IPR036412">
    <property type="entry name" value="HAD-like_sf"/>
</dbReference>
<accession>A0ABS4DMW5</accession>
<evidence type="ECO:0008006" key="5">
    <source>
        <dbReference type="Google" id="ProtNLM"/>
    </source>
</evidence>
<dbReference type="SUPFAM" id="SSF56784">
    <property type="entry name" value="HAD-like"/>
    <property type="match status" value="1"/>
</dbReference>
<dbReference type="InterPro" id="IPR005519">
    <property type="entry name" value="Acid_phosphat_B-like"/>
</dbReference>
<dbReference type="PANTHER" id="PTHR31284:SF10">
    <property type="entry name" value="ACID PHOSPHATASE-LIKE PROTEIN"/>
    <property type="match status" value="1"/>
</dbReference>
<dbReference type="PANTHER" id="PTHR31284">
    <property type="entry name" value="ACID PHOSPHATASE-LIKE PROTEIN"/>
    <property type="match status" value="1"/>
</dbReference>
<proteinExistence type="predicted"/>
<evidence type="ECO:0000256" key="1">
    <source>
        <dbReference type="ARBA" id="ARBA00022729"/>
    </source>
</evidence>
<dbReference type="Proteomes" id="UP000823790">
    <property type="component" value="Unassembled WGS sequence"/>
</dbReference>
<feature type="signal peptide" evidence="2">
    <location>
        <begin position="1"/>
        <end position="20"/>
    </location>
</feature>
<dbReference type="SFLD" id="SFLDS00003">
    <property type="entry name" value="Haloacid_Dehalogenase"/>
    <property type="match status" value="1"/>
</dbReference>
<feature type="chain" id="PRO_5045167147" description="Acid phosphatase" evidence="2">
    <location>
        <begin position="21"/>
        <end position="286"/>
    </location>
</feature>
<protein>
    <recommendedName>
        <fullName evidence="5">Acid phosphatase</fullName>
    </recommendedName>
</protein>
<evidence type="ECO:0000313" key="4">
    <source>
        <dbReference type="Proteomes" id="UP000823790"/>
    </source>
</evidence>
<reference evidence="3 4" key="1">
    <citation type="submission" date="2021-04" db="EMBL/GenBank/DDBJ databases">
        <authorList>
            <person name="Huq M.A."/>
        </authorList>
    </citation>
    <scope>NUCLEOTIDE SEQUENCE [LARGE SCALE GENOMIC DNA]</scope>
    <source>
        <strain evidence="3 4">MAH-13</strain>
    </source>
</reference>
<dbReference type="Gene3D" id="3.40.50.1000">
    <property type="entry name" value="HAD superfamily/HAD-like"/>
    <property type="match status" value="1"/>
</dbReference>
<keyword evidence="4" id="KW-1185">Reference proteome</keyword>
<sequence>MTSRLPALAALFLLAGCTAAPPPRPLAAMVPADDNLNATAWVQNAVEHDLIYLQTYRDAQQHLAAALDDAQWDALTAADRTWPARGLPPAVVLDVDETVLDNSPYQARLVRAHAAFDQASWNAWCLQARARAVPGVVAFTRDAAAHGVKVIFISNRDKALDEATLANLRQVGVPVAGPDVLLGLGTSVPGCTAHGSDKGCRRQWVSRHYRVLMQFGDQLGDFLDIAQNTPAGREAAIKPYLEWIGQRWFVLPNPSYGSWEPALFGNDWQLSPQERRERKIESLRVD</sequence>
<comment type="caution">
    <text evidence="3">The sequence shown here is derived from an EMBL/GenBank/DDBJ whole genome shotgun (WGS) entry which is preliminary data.</text>
</comment>
<organism evidence="3 4">
    <name type="scientific">Frateuria flava</name>
    <dbReference type="NCBI Taxonomy" id="2821489"/>
    <lineage>
        <taxon>Bacteria</taxon>
        <taxon>Pseudomonadati</taxon>
        <taxon>Pseudomonadota</taxon>
        <taxon>Gammaproteobacteria</taxon>
        <taxon>Lysobacterales</taxon>
        <taxon>Rhodanobacteraceae</taxon>
        <taxon>Frateuria</taxon>
    </lineage>
</organism>
<name>A0ABS4DMW5_9GAMM</name>
<keyword evidence="1 2" id="KW-0732">Signal</keyword>
<dbReference type="RefSeq" id="WP_209619087.1">
    <property type="nucleotide sequence ID" value="NZ_JAGJRS010000017.1"/>
</dbReference>
<dbReference type="InterPro" id="IPR023214">
    <property type="entry name" value="HAD_sf"/>
</dbReference>
<dbReference type="Pfam" id="PF03767">
    <property type="entry name" value="Acid_phosphat_B"/>
    <property type="match status" value="1"/>
</dbReference>
<evidence type="ECO:0000256" key="2">
    <source>
        <dbReference type="SAM" id="SignalP"/>
    </source>
</evidence>
<evidence type="ECO:0000313" key="3">
    <source>
        <dbReference type="EMBL" id="MBP1474388.1"/>
    </source>
</evidence>
<dbReference type="PIRSF" id="PIRSF019271">
    <property type="entry name" value="Acid_Ptase_C"/>
    <property type="match status" value="1"/>
</dbReference>
<dbReference type="SFLD" id="SFLDG01125">
    <property type="entry name" value="C1.1:_Acid_Phosphatase_Like"/>
    <property type="match status" value="1"/>
</dbReference>
<gene>
    <name evidence="3" type="ORF">J7I44_08750</name>
</gene>
<dbReference type="InterPro" id="IPR006423">
    <property type="entry name" value="Lipo_e_P4"/>
</dbReference>